<dbReference type="Pfam" id="PF07690">
    <property type="entry name" value="MFS_1"/>
    <property type="match status" value="1"/>
</dbReference>
<protein>
    <recommendedName>
        <fullName evidence="4">Monocarboxylate transporter 10</fullName>
    </recommendedName>
</protein>
<feature type="transmembrane region" description="Helical" evidence="1">
    <location>
        <begin position="119"/>
        <end position="141"/>
    </location>
</feature>
<dbReference type="InterPro" id="IPR050327">
    <property type="entry name" value="Proton-linked_MCT"/>
</dbReference>
<reference evidence="2 3" key="1">
    <citation type="submission" date="2022-12" db="EMBL/GenBank/DDBJ databases">
        <title>Chromosome-level genome of Tegillarca granosa.</title>
        <authorList>
            <person name="Kim J."/>
        </authorList>
    </citation>
    <scope>NUCLEOTIDE SEQUENCE [LARGE SCALE GENOMIC DNA]</scope>
    <source>
        <strain evidence="2">Teg-2019</strain>
        <tissue evidence="2">Adductor muscle</tissue>
    </source>
</reference>
<feature type="transmembrane region" description="Helical" evidence="1">
    <location>
        <begin position="6"/>
        <end position="26"/>
    </location>
</feature>
<dbReference type="PANTHER" id="PTHR11360">
    <property type="entry name" value="MONOCARBOXYLATE TRANSPORTER"/>
    <property type="match status" value="1"/>
</dbReference>
<evidence type="ECO:0000256" key="1">
    <source>
        <dbReference type="SAM" id="Phobius"/>
    </source>
</evidence>
<dbReference type="SUPFAM" id="SSF103473">
    <property type="entry name" value="MFS general substrate transporter"/>
    <property type="match status" value="1"/>
</dbReference>
<dbReference type="PANTHER" id="PTHR11360:SF251">
    <property type="entry name" value="MAJOR FACILITATOR SUPERFAMILY (MFS) PROFILE DOMAIN-CONTAINING PROTEIN"/>
    <property type="match status" value="1"/>
</dbReference>
<name>A0ABQ9F7S0_TEGGR</name>
<evidence type="ECO:0000313" key="2">
    <source>
        <dbReference type="EMBL" id="KAJ8311683.1"/>
    </source>
</evidence>
<proteinExistence type="predicted"/>
<keyword evidence="1" id="KW-0812">Transmembrane</keyword>
<feature type="transmembrane region" description="Helical" evidence="1">
    <location>
        <begin position="232"/>
        <end position="249"/>
    </location>
</feature>
<dbReference type="InterPro" id="IPR011701">
    <property type="entry name" value="MFS"/>
</dbReference>
<sequence length="327" mass="36160">MTWIGSVGIGMTFLMCMLSSISCDVIGIRQTSILGATIGSSGLLISAFVTNLDYLFLSFGFIFGIGNAFILCPSVVILGHYFKKRIGLANGLVSSGTAVLIILLSFALPQLLTHFRIKYMFLFLSGFYFLLIFSSLTFIPLPSKKENHEKVKKLRNICNVDIWKNKVYVIWAISVSVVCIGFNVPVVHMVKYLTGIFPDEDITFYVTLRATIVSIGRLVFGKVSDFKSVNRMYLQQSAFVVLGLGLIIIPWIRDYIVFITLNVITGIFIGVSMSLNGPIAFDIFGHKASQAIGFLYGMMAIPSISGPPIAGKHSYLNDIKIYGFYNI</sequence>
<accession>A0ABQ9F7S0</accession>
<dbReference type="Proteomes" id="UP001217089">
    <property type="component" value="Unassembled WGS sequence"/>
</dbReference>
<feature type="transmembrane region" description="Helical" evidence="1">
    <location>
        <begin position="33"/>
        <end position="50"/>
    </location>
</feature>
<keyword evidence="3" id="KW-1185">Reference proteome</keyword>
<keyword evidence="1" id="KW-1133">Transmembrane helix</keyword>
<feature type="transmembrane region" description="Helical" evidence="1">
    <location>
        <begin position="86"/>
        <end position="107"/>
    </location>
</feature>
<feature type="transmembrane region" description="Helical" evidence="1">
    <location>
        <begin position="202"/>
        <end position="220"/>
    </location>
</feature>
<gene>
    <name evidence="2" type="ORF">KUTeg_011038</name>
</gene>
<evidence type="ECO:0000313" key="3">
    <source>
        <dbReference type="Proteomes" id="UP001217089"/>
    </source>
</evidence>
<dbReference type="EMBL" id="JARBDR010000496">
    <property type="protein sequence ID" value="KAJ8311683.1"/>
    <property type="molecule type" value="Genomic_DNA"/>
</dbReference>
<dbReference type="Gene3D" id="1.20.1250.20">
    <property type="entry name" value="MFS general substrate transporter like domains"/>
    <property type="match status" value="2"/>
</dbReference>
<comment type="caution">
    <text evidence="2">The sequence shown here is derived from an EMBL/GenBank/DDBJ whole genome shotgun (WGS) entry which is preliminary data.</text>
</comment>
<feature type="transmembrane region" description="Helical" evidence="1">
    <location>
        <begin position="168"/>
        <end position="190"/>
    </location>
</feature>
<organism evidence="2 3">
    <name type="scientific">Tegillarca granosa</name>
    <name type="common">Malaysian cockle</name>
    <name type="synonym">Anadara granosa</name>
    <dbReference type="NCBI Taxonomy" id="220873"/>
    <lineage>
        <taxon>Eukaryota</taxon>
        <taxon>Metazoa</taxon>
        <taxon>Spiralia</taxon>
        <taxon>Lophotrochozoa</taxon>
        <taxon>Mollusca</taxon>
        <taxon>Bivalvia</taxon>
        <taxon>Autobranchia</taxon>
        <taxon>Pteriomorphia</taxon>
        <taxon>Arcoida</taxon>
        <taxon>Arcoidea</taxon>
        <taxon>Arcidae</taxon>
        <taxon>Tegillarca</taxon>
    </lineage>
</organism>
<feature type="transmembrane region" description="Helical" evidence="1">
    <location>
        <begin position="56"/>
        <end position="79"/>
    </location>
</feature>
<feature type="transmembrane region" description="Helical" evidence="1">
    <location>
        <begin position="255"/>
        <end position="275"/>
    </location>
</feature>
<dbReference type="InterPro" id="IPR036259">
    <property type="entry name" value="MFS_trans_sf"/>
</dbReference>
<keyword evidence="1" id="KW-0472">Membrane</keyword>
<evidence type="ECO:0008006" key="4">
    <source>
        <dbReference type="Google" id="ProtNLM"/>
    </source>
</evidence>